<sequence>MANTNLPEGNLKRLASTHELEEKMDKNPSSPHAGGSPENLSSSDSEKTIRLEDVKEDVAATPKDPNTEEDDGQEEVGQFFGRKMRVAYGPGYGPGSISSDTLAALLGPMLLKPTMDQYAAGFAEHLQQSQSSSSASTAPGQGTPDADAKPRPDAKPKSKKSAKKGKGSRFHMAKRH</sequence>
<protein>
    <submittedName>
        <fullName evidence="2">Uncharacterized protein</fullName>
    </submittedName>
</protein>
<dbReference type="AlphaFoldDB" id="A0A9P1CZ11"/>
<evidence type="ECO:0000313" key="3">
    <source>
        <dbReference type="EMBL" id="CAL1152878.1"/>
    </source>
</evidence>
<accession>A0A9P1CZ11</accession>
<proteinExistence type="predicted"/>
<feature type="compositionally biased region" description="Basic and acidic residues" evidence="1">
    <location>
        <begin position="16"/>
        <end position="26"/>
    </location>
</feature>
<evidence type="ECO:0000256" key="1">
    <source>
        <dbReference type="SAM" id="MobiDB-lite"/>
    </source>
</evidence>
<name>A0A9P1CZ11_9DINO</name>
<comment type="caution">
    <text evidence="2">The sequence shown here is derived from an EMBL/GenBank/DDBJ whole genome shotgun (WGS) entry which is preliminary data.</text>
</comment>
<dbReference type="EMBL" id="CAMXCT020002644">
    <property type="protein sequence ID" value="CAL1152878.1"/>
    <property type="molecule type" value="Genomic_DNA"/>
</dbReference>
<reference evidence="2" key="1">
    <citation type="submission" date="2022-10" db="EMBL/GenBank/DDBJ databases">
        <authorList>
            <person name="Chen Y."/>
            <person name="Dougan E. K."/>
            <person name="Chan C."/>
            <person name="Rhodes N."/>
            <person name="Thang M."/>
        </authorList>
    </citation>
    <scope>NUCLEOTIDE SEQUENCE</scope>
</reference>
<feature type="region of interest" description="Disordered" evidence="1">
    <location>
        <begin position="1"/>
        <end position="78"/>
    </location>
</feature>
<feature type="compositionally biased region" description="Low complexity" evidence="1">
    <location>
        <begin position="127"/>
        <end position="136"/>
    </location>
</feature>
<evidence type="ECO:0000313" key="4">
    <source>
        <dbReference type="Proteomes" id="UP001152797"/>
    </source>
</evidence>
<reference evidence="3" key="2">
    <citation type="submission" date="2024-04" db="EMBL/GenBank/DDBJ databases">
        <authorList>
            <person name="Chen Y."/>
            <person name="Shah S."/>
            <person name="Dougan E. K."/>
            <person name="Thang M."/>
            <person name="Chan C."/>
        </authorList>
    </citation>
    <scope>NUCLEOTIDE SEQUENCE [LARGE SCALE GENOMIC DNA]</scope>
</reference>
<feature type="region of interest" description="Disordered" evidence="1">
    <location>
        <begin position="121"/>
        <end position="176"/>
    </location>
</feature>
<dbReference type="EMBL" id="CAMXCT010002644">
    <property type="protein sequence ID" value="CAI3999503.1"/>
    <property type="molecule type" value="Genomic_DNA"/>
</dbReference>
<keyword evidence="4" id="KW-1185">Reference proteome</keyword>
<feature type="compositionally biased region" description="Basic residues" evidence="1">
    <location>
        <begin position="157"/>
        <end position="176"/>
    </location>
</feature>
<dbReference type="EMBL" id="CAMXCT030002644">
    <property type="protein sequence ID" value="CAL4786815.1"/>
    <property type="molecule type" value="Genomic_DNA"/>
</dbReference>
<feature type="compositionally biased region" description="Basic and acidic residues" evidence="1">
    <location>
        <begin position="146"/>
        <end position="156"/>
    </location>
</feature>
<feature type="compositionally biased region" description="Basic and acidic residues" evidence="1">
    <location>
        <begin position="44"/>
        <end position="58"/>
    </location>
</feature>
<evidence type="ECO:0000313" key="2">
    <source>
        <dbReference type="EMBL" id="CAI3999503.1"/>
    </source>
</evidence>
<dbReference type="Proteomes" id="UP001152797">
    <property type="component" value="Unassembled WGS sequence"/>
</dbReference>
<organism evidence="2">
    <name type="scientific">Cladocopium goreaui</name>
    <dbReference type="NCBI Taxonomy" id="2562237"/>
    <lineage>
        <taxon>Eukaryota</taxon>
        <taxon>Sar</taxon>
        <taxon>Alveolata</taxon>
        <taxon>Dinophyceae</taxon>
        <taxon>Suessiales</taxon>
        <taxon>Symbiodiniaceae</taxon>
        <taxon>Cladocopium</taxon>
    </lineage>
</organism>
<gene>
    <name evidence="2" type="ORF">C1SCF055_LOCUS25695</name>
</gene>